<sequence length="186" mass="19343">MNRKGLFLLVLALCLTAASAFAAELPKVETPIVATTCGQSPGAMMVKMSAMQAKVTPVEASKTLTAEEIAGMDCKTLVVTTGTSMKGMGAAGTDVDKEIARCTALIKAAKEKGILVIGAHIEGMARRTDASDEATIKAIIPLADVILVIQDSDSDGFFTNYAKELGKELIVVKDALGIGAKLAELK</sequence>
<dbReference type="Pfam" id="PF19823">
    <property type="entry name" value="DUF6305"/>
    <property type="match status" value="1"/>
</dbReference>
<reference evidence="3 4" key="2">
    <citation type="submission" date="2010-03" db="EMBL/GenBank/DDBJ databases">
        <authorList>
            <person name="Pajon A."/>
        </authorList>
    </citation>
    <scope>NUCLEOTIDE SEQUENCE [LARGE SCALE GENOMIC DNA]</scope>
    <source>
        <strain evidence="3 4">SGP1</strain>
    </source>
</reference>
<dbReference type="RefSeq" id="WP_015556901.1">
    <property type="nucleotide sequence ID" value="NC_021038.1"/>
</dbReference>
<dbReference type="Proteomes" id="UP000008957">
    <property type="component" value="Chromosome"/>
</dbReference>
<organism evidence="3 4">
    <name type="scientific">Fretibacterium fastidiosum</name>
    <dbReference type="NCBI Taxonomy" id="651822"/>
    <lineage>
        <taxon>Bacteria</taxon>
        <taxon>Thermotogati</taxon>
        <taxon>Synergistota</taxon>
        <taxon>Synergistia</taxon>
        <taxon>Synergistales</taxon>
        <taxon>Aminobacteriaceae</taxon>
        <taxon>Fretibacterium</taxon>
    </lineage>
</organism>
<dbReference type="InterPro" id="IPR046272">
    <property type="entry name" value="DUF6305"/>
</dbReference>
<dbReference type="EMBL" id="FP929056">
    <property type="protein sequence ID" value="CBL28754.1"/>
    <property type="molecule type" value="Genomic_DNA"/>
</dbReference>
<feature type="chain" id="PRO_5044494496" description="DUF6305 domain-containing protein" evidence="1">
    <location>
        <begin position="23"/>
        <end position="186"/>
    </location>
</feature>
<reference evidence="4" key="1">
    <citation type="submission" date="2010-03" db="EMBL/GenBank/DDBJ databases">
        <title>The genome sequence of Synergistetes sp. SGP1.</title>
        <authorList>
            <consortium name="metaHIT consortium -- http://www.metahit.eu/"/>
            <person name="Pajon A."/>
            <person name="Turner K."/>
            <person name="Parkhill J."/>
            <person name="Wade W."/>
            <person name="Vartoukian S."/>
        </authorList>
    </citation>
    <scope>NUCLEOTIDE SEQUENCE [LARGE SCALE GENOMIC DNA]</scope>
    <source>
        <strain evidence="4">SGP1</strain>
    </source>
</reference>
<evidence type="ECO:0000259" key="2">
    <source>
        <dbReference type="Pfam" id="PF19823"/>
    </source>
</evidence>
<feature type="signal peptide" evidence="1">
    <location>
        <begin position="1"/>
        <end position="22"/>
    </location>
</feature>
<feature type="domain" description="DUF6305" evidence="2">
    <location>
        <begin position="29"/>
        <end position="184"/>
    </location>
</feature>
<proteinExistence type="predicted"/>
<evidence type="ECO:0000313" key="3">
    <source>
        <dbReference type="EMBL" id="CBL28754.1"/>
    </source>
</evidence>
<dbReference type="KEGG" id="sbr:SY1_19200"/>
<accession>A0AB94IYL2</accession>
<keyword evidence="4" id="KW-1185">Reference proteome</keyword>
<name>A0AB94IYL2_9BACT</name>
<evidence type="ECO:0000256" key="1">
    <source>
        <dbReference type="SAM" id="SignalP"/>
    </source>
</evidence>
<gene>
    <name evidence="3" type="ORF">SY1_19200</name>
</gene>
<dbReference type="AlphaFoldDB" id="A0AB94IYL2"/>
<protein>
    <recommendedName>
        <fullName evidence="2">DUF6305 domain-containing protein</fullName>
    </recommendedName>
</protein>
<evidence type="ECO:0000313" key="4">
    <source>
        <dbReference type="Proteomes" id="UP000008957"/>
    </source>
</evidence>
<keyword evidence="1" id="KW-0732">Signal</keyword>